<evidence type="ECO:0000256" key="2">
    <source>
        <dbReference type="ARBA" id="ARBA00005278"/>
    </source>
</evidence>
<keyword evidence="3 4" id="KW-0472">Membrane</keyword>
<gene>
    <name evidence="6" type="ORF">GH754_16865</name>
</gene>
<dbReference type="PANTHER" id="PTHR22550:SF5">
    <property type="entry name" value="LEUCINE ZIPPER PROTEIN 4"/>
    <property type="match status" value="1"/>
</dbReference>
<protein>
    <submittedName>
        <fullName evidence="6">Spore germination protein</fullName>
    </submittedName>
</protein>
<reference evidence="6 7" key="1">
    <citation type="submission" date="2019-11" db="EMBL/GenBank/DDBJ databases">
        <authorList>
            <person name="Li J."/>
        </authorList>
    </citation>
    <scope>NUCLEOTIDE SEQUENCE [LARGE SCALE GENOMIC DNA]</scope>
    <source>
        <strain evidence="6 7">J4</strain>
    </source>
</reference>
<feature type="transmembrane region" description="Helical" evidence="5">
    <location>
        <begin position="387"/>
        <end position="413"/>
    </location>
</feature>
<feature type="transmembrane region" description="Helical" evidence="5">
    <location>
        <begin position="329"/>
        <end position="348"/>
    </location>
</feature>
<keyword evidence="5" id="KW-0812">Transmembrane</keyword>
<organism evidence="6 7">
    <name type="scientific">Salinibacillus xinjiangensis</name>
    <dbReference type="NCBI Taxonomy" id="1229268"/>
    <lineage>
        <taxon>Bacteria</taxon>
        <taxon>Bacillati</taxon>
        <taxon>Bacillota</taxon>
        <taxon>Bacilli</taxon>
        <taxon>Bacillales</taxon>
        <taxon>Bacillaceae</taxon>
        <taxon>Salinibacillus</taxon>
    </lineage>
</organism>
<proteinExistence type="inferred from homology"/>
<comment type="caution">
    <text evidence="6">The sequence shown here is derived from an EMBL/GenBank/DDBJ whole genome shotgun (WGS) entry which is preliminary data.</text>
</comment>
<dbReference type="Proteomes" id="UP000480185">
    <property type="component" value="Unassembled WGS sequence"/>
</dbReference>
<feature type="transmembrane region" description="Helical" evidence="5">
    <location>
        <begin position="265"/>
        <end position="284"/>
    </location>
</feature>
<comment type="similarity">
    <text evidence="2 4">Belongs to the GerABKA family.</text>
</comment>
<keyword evidence="7" id="KW-1185">Reference proteome</keyword>
<feature type="transmembrane region" description="Helical" evidence="5">
    <location>
        <begin position="354"/>
        <end position="375"/>
    </location>
</feature>
<comment type="subcellular location">
    <subcellularLocation>
        <location evidence="4">Cell membrane</location>
    </subcellularLocation>
    <subcellularLocation>
        <location evidence="1">Membrane</location>
        <topology evidence="1">Multi-pass membrane protein</topology>
    </subcellularLocation>
</comment>
<dbReference type="EMBL" id="WJNH01000014">
    <property type="protein sequence ID" value="MRG87932.1"/>
    <property type="molecule type" value="Genomic_DNA"/>
</dbReference>
<dbReference type="PIRSF" id="PIRSF005690">
    <property type="entry name" value="GerBA"/>
    <property type="match status" value="1"/>
</dbReference>
<evidence type="ECO:0000256" key="4">
    <source>
        <dbReference type="PIRNR" id="PIRNR005690"/>
    </source>
</evidence>
<dbReference type="AlphaFoldDB" id="A0A6G1XAG5"/>
<keyword evidence="5" id="KW-1133">Transmembrane helix</keyword>
<dbReference type="InterPro" id="IPR004995">
    <property type="entry name" value="Spore_Ger"/>
</dbReference>
<sequence length="434" mass="48783">MESNFKSTQDVNFQTLNTGKEKAEIIYISTIVDQSQIHDLFYRPFFEYANLEKFESYVQSLPYYKSFVDEQETIKEMLHGTVVLLIQDEVHLVGLRHQENTAVLDASVETTIIGPQKALSEDINTNINLIRHRYHEKSLKIENAPNIGSKSNIEVAVVYDAEKVDAKVVEEVQKKLDKANRPIVQSAGELHRALTNKKKRLFPTMLVTERPDRIAYNLSQGKIIIMIEGLPFVLIAPTVFFDFMSSMEDFYQPYWVSKFLLSLRYLGLGISLFLPSAYVGVTSYNPEVLRIQLAFSIAGSRVPVPYPSYLEVLFMLLMMEMLTEASIRLPKTIGSTATTVGGLILGQAATEAGLVSNIMIIIVAAVAISNFIIPINEMSFAMRVMKYILLALTTFTGLIGLVIGTIALIYYLVSLDSVGHPYLKLFYGESKQQS</sequence>
<name>A0A6G1XAG5_9BACI</name>
<accession>A0A6G1XAG5</accession>
<evidence type="ECO:0000256" key="3">
    <source>
        <dbReference type="ARBA" id="ARBA00023136"/>
    </source>
</evidence>
<dbReference type="Pfam" id="PF03323">
    <property type="entry name" value="GerA"/>
    <property type="match status" value="1"/>
</dbReference>
<dbReference type="PANTHER" id="PTHR22550">
    <property type="entry name" value="SPORE GERMINATION PROTEIN"/>
    <property type="match status" value="1"/>
</dbReference>
<evidence type="ECO:0000313" key="6">
    <source>
        <dbReference type="EMBL" id="MRG87932.1"/>
    </source>
</evidence>
<dbReference type="InterPro" id="IPR050768">
    <property type="entry name" value="UPF0353/GerABKA_families"/>
</dbReference>
<evidence type="ECO:0000256" key="5">
    <source>
        <dbReference type="SAM" id="Phobius"/>
    </source>
</evidence>
<dbReference type="GO" id="GO:0005886">
    <property type="term" value="C:plasma membrane"/>
    <property type="evidence" value="ECO:0007669"/>
    <property type="project" value="UniProtKB-SubCell"/>
</dbReference>
<evidence type="ECO:0000313" key="7">
    <source>
        <dbReference type="Proteomes" id="UP000480185"/>
    </source>
</evidence>
<feature type="transmembrane region" description="Helical" evidence="5">
    <location>
        <begin position="223"/>
        <end position="244"/>
    </location>
</feature>
<evidence type="ECO:0000256" key="1">
    <source>
        <dbReference type="ARBA" id="ARBA00004141"/>
    </source>
</evidence>
<dbReference type="GO" id="GO:0009847">
    <property type="term" value="P:spore germination"/>
    <property type="evidence" value="ECO:0007669"/>
    <property type="project" value="UniProtKB-UniRule"/>
</dbReference>